<dbReference type="GO" id="GO:0005886">
    <property type="term" value="C:plasma membrane"/>
    <property type="evidence" value="ECO:0007669"/>
    <property type="project" value="UniProtKB-SubCell"/>
</dbReference>
<organism evidence="8 9">
    <name type="scientific">Rothia mucilaginosa</name>
    <dbReference type="NCBI Taxonomy" id="43675"/>
    <lineage>
        <taxon>Bacteria</taxon>
        <taxon>Bacillati</taxon>
        <taxon>Actinomycetota</taxon>
        <taxon>Actinomycetes</taxon>
        <taxon>Micrococcales</taxon>
        <taxon>Micrococcaceae</taxon>
        <taxon>Rothia</taxon>
    </lineage>
</organism>
<feature type="transmembrane region" description="Helical" evidence="6">
    <location>
        <begin position="6"/>
        <end position="29"/>
    </location>
</feature>
<keyword evidence="4 6" id="KW-1133">Transmembrane helix</keyword>
<proteinExistence type="predicted"/>
<dbReference type="Proteomes" id="UP000785653">
    <property type="component" value="Unassembled WGS sequence"/>
</dbReference>
<evidence type="ECO:0000256" key="4">
    <source>
        <dbReference type="ARBA" id="ARBA00022989"/>
    </source>
</evidence>
<comment type="caution">
    <text evidence="8">The sequence shown here is derived from an EMBL/GenBank/DDBJ whole genome shotgun (WGS) entry which is preliminary data.</text>
</comment>
<evidence type="ECO:0000256" key="6">
    <source>
        <dbReference type="SAM" id="Phobius"/>
    </source>
</evidence>
<evidence type="ECO:0000256" key="1">
    <source>
        <dbReference type="ARBA" id="ARBA00004651"/>
    </source>
</evidence>
<dbReference type="Pfam" id="PF13396">
    <property type="entry name" value="PLDc_N"/>
    <property type="match status" value="1"/>
</dbReference>
<feature type="transmembrane region" description="Helical" evidence="6">
    <location>
        <begin position="41"/>
        <end position="60"/>
    </location>
</feature>
<evidence type="ECO:0000256" key="2">
    <source>
        <dbReference type="ARBA" id="ARBA00022475"/>
    </source>
</evidence>
<accession>A0A930LXW6</accession>
<evidence type="ECO:0000313" key="9">
    <source>
        <dbReference type="Proteomes" id="UP000785653"/>
    </source>
</evidence>
<sequence length="95" mass="10609">MDWKPVVDIVVTAVFLLGIGLALWGLLTVHRSPYFSEVQKLKWLLLVLFLPYLGPLVWILRVRTERAEAAQRELEAAKRDGAPLGEAGEVAARAE</sequence>
<evidence type="ECO:0000256" key="3">
    <source>
        <dbReference type="ARBA" id="ARBA00022692"/>
    </source>
</evidence>
<keyword evidence="2" id="KW-1003">Cell membrane</keyword>
<keyword evidence="3 6" id="KW-0812">Transmembrane</keyword>
<dbReference type="InterPro" id="IPR027379">
    <property type="entry name" value="CLS_N"/>
</dbReference>
<keyword evidence="5 6" id="KW-0472">Membrane</keyword>
<gene>
    <name evidence="8" type="ORF">HXO65_01730</name>
</gene>
<protein>
    <submittedName>
        <fullName evidence="8">PLDc N-terminal domain-containing protein</fullName>
    </submittedName>
</protein>
<comment type="subcellular location">
    <subcellularLocation>
        <location evidence="1">Cell membrane</location>
        <topology evidence="1">Multi-pass membrane protein</topology>
    </subcellularLocation>
</comment>
<reference evidence="8" key="1">
    <citation type="submission" date="2020-04" db="EMBL/GenBank/DDBJ databases">
        <title>Deep metagenomics examines the oral microbiome during advanced dental caries in children, revealing novel taxa and co-occurrences with host molecules.</title>
        <authorList>
            <person name="Baker J.L."/>
            <person name="Morton J.T."/>
            <person name="Dinis M."/>
            <person name="Alvarez R."/>
            <person name="Tran N.C."/>
            <person name="Knight R."/>
            <person name="Edlund A."/>
        </authorList>
    </citation>
    <scope>NUCLEOTIDE SEQUENCE</scope>
    <source>
        <strain evidence="8">JCVI_47_bin.3</strain>
    </source>
</reference>
<evidence type="ECO:0000259" key="7">
    <source>
        <dbReference type="Pfam" id="PF13396"/>
    </source>
</evidence>
<evidence type="ECO:0000256" key="5">
    <source>
        <dbReference type="ARBA" id="ARBA00023136"/>
    </source>
</evidence>
<evidence type="ECO:0000313" key="8">
    <source>
        <dbReference type="EMBL" id="MBF1672913.1"/>
    </source>
</evidence>
<feature type="domain" description="Cardiolipin synthase N-terminal" evidence="7">
    <location>
        <begin position="21"/>
        <end position="60"/>
    </location>
</feature>
<name>A0A930LXW6_9MICC</name>
<dbReference type="AlphaFoldDB" id="A0A930LXW6"/>
<dbReference type="RefSeq" id="WP_049333752.1">
    <property type="nucleotide sequence ID" value="NZ_CAUTFF010000056.1"/>
</dbReference>
<dbReference type="EMBL" id="JABZXS010000010">
    <property type="protein sequence ID" value="MBF1672913.1"/>
    <property type="molecule type" value="Genomic_DNA"/>
</dbReference>